<dbReference type="InterPro" id="IPR050362">
    <property type="entry name" value="Cation-dep_OMT"/>
</dbReference>
<name>A0A284RMT7_ARMOS</name>
<dbReference type="Gene3D" id="3.40.50.150">
    <property type="entry name" value="Vaccinia Virus protein VP39"/>
    <property type="match status" value="1"/>
</dbReference>
<keyword evidence="2 5" id="KW-0808">Transferase</keyword>
<keyword evidence="3" id="KW-0949">S-adenosyl-L-methionine</keyword>
<dbReference type="GO" id="GO:0008171">
    <property type="term" value="F:O-methyltransferase activity"/>
    <property type="evidence" value="ECO:0007669"/>
    <property type="project" value="InterPro"/>
</dbReference>
<reference evidence="6" key="1">
    <citation type="journal article" date="2017" name="Nat. Ecol. Evol.">
        <title>Genome expansion and lineage-specific genetic innovations in the forest pathogenic fungi Armillaria.</title>
        <authorList>
            <person name="Sipos G."/>
            <person name="Prasanna A.N."/>
            <person name="Walter M.C."/>
            <person name="O'Connor E."/>
            <person name="Balint B."/>
            <person name="Krizsan K."/>
            <person name="Kiss B."/>
            <person name="Hess J."/>
            <person name="Varga T."/>
            <person name="Slot J."/>
            <person name="Riley R."/>
            <person name="Boka B."/>
            <person name="Rigling D."/>
            <person name="Barry K."/>
            <person name="Lee J."/>
            <person name="Mihaltcheva S."/>
            <person name="LaButti K."/>
            <person name="Lipzen A."/>
            <person name="Waldron R."/>
            <person name="Moloney N.M."/>
            <person name="Sperisen C."/>
            <person name="Kredics L."/>
            <person name="Vagvoelgyi C."/>
            <person name="Patrignani A."/>
            <person name="Fitzpatrick D."/>
            <person name="Nagy I."/>
            <person name="Doyle S."/>
            <person name="Anderson J.B."/>
            <person name="Grigoriev I.V."/>
            <person name="Gueldener U."/>
            <person name="Muensterkoetter M."/>
            <person name="Nagy L.G."/>
        </authorList>
    </citation>
    <scope>NUCLEOTIDE SEQUENCE [LARGE SCALE GENOMIC DNA]</scope>
    <source>
        <strain evidence="6">C18/9</strain>
    </source>
</reference>
<dbReference type="STRING" id="47428.A0A284RMT7"/>
<gene>
    <name evidence="5" type="ORF">ARMOST_13474</name>
</gene>
<proteinExistence type="inferred from homology"/>
<dbReference type="AlphaFoldDB" id="A0A284RMT7"/>
<evidence type="ECO:0000256" key="4">
    <source>
        <dbReference type="ARBA" id="ARBA00023453"/>
    </source>
</evidence>
<dbReference type="InterPro" id="IPR002935">
    <property type="entry name" value="SAM_O-MeTrfase"/>
</dbReference>
<dbReference type="GO" id="GO:0008757">
    <property type="term" value="F:S-adenosylmethionine-dependent methyltransferase activity"/>
    <property type="evidence" value="ECO:0007669"/>
    <property type="project" value="TreeGrafter"/>
</dbReference>
<evidence type="ECO:0000256" key="3">
    <source>
        <dbReference type="ARBA" id="ARBA00022691"/>
    </source>
</evidence>
<dbReference type="InterPro" id="IPR029063">
    <property type="entry name" value="SAM-dependent_MTases_sf"/>
</dbReference>
<evidence type="ECO:0000313" key="6">
    <source>
        <dbReference type="Proteomes" id="UP000219338"/>
    </source>
</evidence>
<evidence type="ECO:0000256" key="1">
    <source>
        <dbReference type="ARBA" id="ARBA00022603"/>
    </source>
</evidence>
<evidence type="ECO:0000313" key="5">
    <source>
        <dbReference type="EMBL" id="SJL10092.1"/>
    </source>
</evidence>
<dbReference type="EMBL" id="FUEG01000011">
    <property type="protein sequence ID" value="SJL10092.1"/>
    <property type="molecule type" value="Genomic_DNA"/>
</dbReference>
<comment type="similarity">
    <text evidence="4">Belongs to the class I-like SAM-binding methyltransferase superfamily. Cation-dependent O-methyltransferase family.</text>
</comment>
<sequence>MAIIVPNVNPTTIEDWACSAELTNSFLLEEDQVMRAALKNAEDKGLPHEIAVPAEQGKLLQLLATSIRAKRILEIGTLGGYSAIWLARALPEDGELVTLELNETYAQVARENIAIAGLSSKVKVVVGPARATLAKMKPEHPFDFIFIDADKASNTDYFKHAKRLVRRGGTIIVDNMMLVGLVAKPTYTDDNVEGVRALLKELKNDPDVDCTAVGTACYKGFDGFLYAVRK</sequence>
<keyword evidence="6" id="KW-1185">Reference proteome</keyword>
<evidence type="ECO:0000256" key="2">
    <source>
        <dbReference type="ARBA" id="ARBA00022679"/>
    </source>
</evidence>
<protein>
    <submittedName>
        <fullName evidence="5">Related to caffeoyl-coa o-methyltransferase</fullName>
    </submittedName>
</protein>
<dbReference type="Pfam" id="PF01596">
    <property type="entry name" value="Methyltransf_3"/>
    <property type="match status" value="1"/>
</dbReference>
<dbReference type="GO" id="GO:0032259">
    <property type="term" value="P:methylation"/>
    <property type="evidence" value="ECO:0007669"/>
    <property type="project" value="UniProtKB-KW"/>
</dbReference>
<keyword evidence="1 5" id="KW-0489">Methyltransferase</keyword>
<dbReference type="PROSITE" id="PS51682">
    <property type="entry name" value="SAM_OMT_I"/>
    <property type="match status" value="1"/>
</dbReference>
<organism evidence="5 6">
    <name type="scientific">Armillaria ostoyae</name>
    <name type="common">Armillaria root rot fungus</name>
    <dbReference type="NCBI Taxonomy" id="47428"/>
    <lineage>
        <taxon>Eukaryota</taxon>
        <taxon>Fungi</taxon>
        <taxon>Dikarya</taxon>
        <taxon>Basidiomycota</taxon>
        <taxon>Agaricomycotina</taxon>
        <taxon>Agaricomycetes</taxon>
        <taxon>Agaricomycetidae</taxon>
        <taxon>Agaricales</taxon>
        <taxon>Marasmiineae</taxon>
        <taxon>Physalacriaceae</taxon>
        <taxon>Armillaria</taxon>
    </lineage>
</organism>
<dbReference type="SUPFAM" id="SSF53335">
    <property type="entry name" value="S-adenosyl-L-methionine-dependent methyltransferases"/>
    <property type="match status" value="1"/>
</dbReference>
<dbReference type="PANTHER" id="PTHR10509">
    <property type="entry name" value="O-METHYLTRANSFERASE-RELATED"/>
    <property type="match status" value="1"/>
</dbReference>
<dbReference type="CDD" id="cd02440">
    <property type="entry name" value="AdoMet_MTases"/>
    <property type="match status" value="1"/>
</dbReference>
<accession>A0A284RMT7</accession>
<dbReference type="OMA" id="TIEDWAC"/>
<dbReference type="Proteomes" id="UP000219338">
    <property type="component" value="Unassembled WGS sequence"/>
</dbReference>
<dbReference type="OrthoDB" id="10251242at2759"/>
<dbReference type="PANTHER" id="PTHR10509:SF14">
    <property type="entry name" value="CAFFEOYL-COA O-METHYLTRANSFERASE 3-RELATED"/>
    <property type="match status" value="1"/>
</dbReference>